<evidence type="ECO:0000256" key="6">
    <source>
        <dbReference type="RuleBase" id="RU361157"/>
    </source>
</evidence>
<keyword evidence="6" id="KW-1003">Cell membrane</keyword>
<name>A0A8J3BFW3_9ACTN</name>
<feature type="transmembrane region" description="Helical" evidence="6">
    <location>
        <begin position="169"/>
        <end position="188"/>
    </location>
</feature>
<keyword evidence="9" id="KW-1185">Reference proteome</keyword>
<dbReference type="AlphaFoldDB" id="A0A8J3BFW3"/>
<feature type="transmembrane region" description="Helical" evidence="6">
    <location>
        <begin position="25"/>
        <end position="43"/>
    </location>
</feature>
<reference evidence="8" key="2">
    <citation type="submission" date="2020-09" db="EMBL/GenBank/DDBJ databases">
        <authorList>
            <person name="Sun Q."/>
            <person name="Ohkuma M."/>
        </authorList>
    </citation>
    <scope>NUCLEOTIDE SEQUENCE</scope>
    <source>
        <strain evidence="8">JCM 3091</strain>
    </source>
</reference>
<evidence type="ECO:0000259" key="7">
    <source>
        <dbReference type="PROSITE" id="PS51012"/>
    </source>
</evidence>
<evidence type="ECO:0000256" key="4">
    <source>
        <dbReference type="ARBA" id="ARBA00023136"/>
    </source>
</evidence>
<evidence type="ECO:0000313" key="9">
    <source>
        <dbReference type="Proteomes" id="UP000662200"/>
    </source>
</evidence>
<accession>A0A8J3BFW3</accession>
<dbReference type="RefSeq" id="WP_189112928.1">
    <property type="nucleotide sequence ID" value="NZ_BMQC01000002.1"/>
</dbReference>
<dbReference type="GO" id="GO:0043190">
    <property type="term" value="C:ATP-binding cassette (ABC) transporter complex"/>
    <property type="evidence" value="ECO:0007669"/>
    <property type="project" value="InterPro"/>
</dbReference>
<comment type="subcellular location">
    <subcellularLocation>
        <location evidence="6">Cell membrane</location>
        <topology evidence="6">Multi-pass membrane protein</topology>
    </subcellularLocation>
    <subcellularLocation>
        <location evidence="1">Membrane</location>
        <topology evidence="1">Multi-pass membrane protein</topology>
    </subcellularLocation>
</comment>
<keyword evidence="4 6" id="KW-0472">Membrane</keyword>
<dbReference type="PIRSF" id="PIRSF006648">
    <property type="entry name" value="DrrB"/>
    <property type="match status" value="1"/>
</dbReference>
<comment type="similarity">
    <text evidence="6">Belongs to the ABC-2 integral membrane protein family.</text>
</comment>
<evidence type="ECO:0000256" key="1">
    <source>
        <dbReference type="ARBA" id="ARBA00004141"/>
    </source>
</evidence>
<dbReference type="EMBL" id="BMQC01000002">
    <property type="protein sequence ID" value="GGK19043.1"/>
    <property type="molecule type" value="Genomic_DNA"/>
</dbReference>
<keyword evidence="5" id="KW-0046">Antibiotic resistance</keyword>
<feature type="transmembrane region" description="Helical" evidence="6">
    <location>
        <begin position="101"/>
        <end position="129"/>
    </location>
</feature>
<organism evidence="8 9">
    <name type="scientific">Pilimelia terevasa</name>
    <dbReference type="NCBI Taxonomy" id="53372"/>
    <lineage>
        <taxon>Bacteria</taxon>
        <taxon>Bacillati</taxon>
        <taxon>Actinomycetota</taxon>
        <taxon>Actinomycetes</taxon>
        <taxon>Micromonosporales</taxon>
        <taxon>Micromonosporaceae</taxon>
        <taxon>Pilimelia</taxon>
    </lineage>
</organism>
<dbReference type="PANTHER" id="PTHR43229">
    <property type="entry name" value="NODULATION PROTEIN J"/>
    <property type="match status" value="1"/>
</dbReference>
<protein>
    <recommendedName>
        <fullName evidence="6">Transport permease protein</fullName>
    </recommendedName>
</protein>
<proteinExistence type="inferred from homology"/>
<gene>
    <name evidence="8" type="ORF">GCM10010124_09560</name>
</gene>
<sequence>MNALDLSWRRGRLELTQFLRSRESVVFTMAFPVIMILIFSSIFDWDLAPGVTFTQYFVSGMIATGLMTVGFQALAIQIPIERERGVLKRLRGTPMPPWAYFAGKVVLVAVIAAAETLLLVAVAVLFFGLRLPAAPGHWWTLAWVSVLGVTACTLCGIAFSSVPRSARGATAVVTPVALVLQFTSGVFVEFTRLPEWMQQVAAVFPLKWMCQGLRAVFLPDSFAALEPAGSWELGRVALVLGAWCVVGLALCLRTFRWSLDR</sequence>
<feature type="transmembrane region" description="Helical" evidence="6">
    <location>
        <begin position="55"/>
        <end position="80"/>
    </location>
</feature>
<keyword evidence="3 6" id="KW-1133">Transmembrane helix</keyword>
<dbReference type="Pfam" id="PF01061">
    <property type="entry name" value="ABC2_membrane"/>
    <property type="match status" value="1"/>
</dbReference>
<dbReference type="Proteomes" id="UP000662200">
    <property type="component" value="Unassembled WGS sequence"/>
</dbReference>
<feature type="transmembrane region" description="Helical" evidence="6">
    <location>
        <begin position="236"/>
        <end position="255"/>
    </location>
</feature>
<evidence type="ECO:0000256" key="2">
    <source>
        <dbReference type="ARBA" id="ARBA00022692"/>
    </source>
</evidence>
<dbReference type="InterPro" id="IPR047817">
    <property type="entry name" value="ABC2_TM_bact-type"/>
</dbReference>
<evidence type="ECO:0000256" key="5">
    <source>
        <dbReference type="ARBA" id="ARBA00023251"/>
    </source>
</evidence>
<dbReference type="PANTHER" id="PTHR43229:SF2">
    <property type="entry name" value="NODULATION PROTEIN J"/>
    <property type="match status" value="1"/>
</dbReference>
<dbReference type="GO" id="GO:0140359">
    <property type="term" value="F:ABC-type transporter activity"/>
    <property type="evidence" value="ECO:0007669"/>
    <property type="project" value="InterPro"/>
</dbReference>
<feature type="domain" description="ABC transmembrane type-2" evidence="7">
    <location>
        <begin position="23"/>
        <end position="258"/>
    </location>
</feature>
<keyword evidence="2 6" id="KW-0812">Transmembrane</keyword>
<dbReference type="InterPro" id="IPR013525">
    <property type="entry name" value="ABC2_TM"/>
</dbReference>
<comment type="caution">
    <text evidence="8">The sequence shown here is derived from an EMBL/GenBank/DDBJ whole genome shotgun (WGS) entry which is preliminary data.</text>
</comment>
<dbReference type="GO" id="GO:0046677">
    <property type="term" value="P:response to antibiotic"/>
    <property type="evidence" value="ECO:0007669"/>
    <property type="project" value="UniProtKB-KW"/>
</dbReference>
<dbReference type="InterPro" id="IPR051784">
    <property type="entry name" value="Nod_factor_ABC_transporter"/>
</dbReference>
<evidence type="ECO:0000313" key="8">
    <source>
        <dbReference type="EMBL" id="GGK19043.1"/>
    </source>
</evidence>
<feature type="transmembrane region" description="Helical" evidence="6">
    <location>
        <begin position="141"/>
        <end position="162"/>
    </location>
</feature>
<reference evidence="8" key="1">
    <citation type="journal article" date="2014" name="Int. J. Syst. Evol. Microbiol.">
        <title>Complete genome sequence of Corynebacterium casei LMG S-19264T (=DSM 44701T), isolated from a smear-ripened cheese.</title>
        <authorList>
            <consortium name="US DOE Joint Genome Institute (JGI-PGF)"/>
            <person name="Walter F."/>
            <person name="Albersmeier A."/>
            <person name="Kalinowski J."/>
            <person name="Ruckert C."/>
        </authorList>
    </citation>
    <scope>NUCLEOTIDE SEQUENCE</scope>
    <source>
        <strain evidence="8">JCM 3091</strain>
    </source>
</reference>
<dbReference type="PROSITE" id="PS51012">
    <property type="entry name" value="ABC_TM2"/>
    <property type="match status" value="1"/>
</dbReference>
<dbReference type="InterPro" id="IPR000412">
    <property type="entry name" value="ABC_2_transport"/>
</dbReference>
<keyword evidence="6" id="KW-0813">Transport</keyword>
<evidence type="ECO:0000256" key="3">
    <source>
        <dbReference type="ARBA" id="ARBA00022989"/>
    </source>
</evidence>